<keyword evidence="3" id="KW-1185">Reference proteome</keyword>
<organism evidence="2 3">
    <name type="scientific">Cupriavidus cauae</name>
    <dbReference type="NCBI Taxonomy" id="2608999"/>
    <lineage>
        <taxon>Bacteria</taxon>
        <taxon>Pseudomonadati</taxon>
        <taxon>Pseudomonadota</taxon>
        <taxon>Betaproteobacteria</taxon>
        <taxon>Burkholderiales</taxon>
        <taxon>Burkholderiaceae</taxon>
        <taxon>Cupriavidus</taxon>
    </lineage>
</organism>
<proteinExistence type="predicted"/>
<accession>A0A5M8AHC3</accession>
<dbReference type="Proteomes" id="UP000324324">
    <property type="component" value="Unassembled WGS sequence"/>
</dbReference>
<comment type="caution">
    <text evidence="2">The sequence shown here is derived from an EMBL/GenBank/DDBJ whole genome shotgun (WGS) entry which is preliminary data.</text>
</comment>
<evidence type="ECO:0000313" key="2">
    <source>
        <dbReference type="EMBL" id="KAA6123098.1"/>
    </source>
</evidence>
<dbReference type="AlphaFoldDB" id="A0A5M8AHC3"/>
<name>A0A5M8AHC3_9BURK</name>
<dbReference type="RefSeq" id="WP_150083514.1">
    <property type="nucleotide sequence ID" value="NZ_CP080294.1"/>
</dbReference>
<sequence>MGSTNQQYPRPTPASPITAFAPWLAQGLLGLVQGLHKAGVGMSCAIAMTPPHIGRRMAGDQGGDKAGEKIACDGKNARPGGRLGRQFNVRPRLRTHNAAQCMQKRRFEWPP</sequence>
<reference evidence="2 3" key="1">
    <citation type="submission" date="2019-09" db="EMBL/GenBank/DDBJ databases">
        <title>Isolation of a novel species in the genus Cupriavidus from patients with sepsis using whole genome sequencing.</title>
        <authorList>
            <person name="Kweon O.J."/>
            <person name="Lee M.-K."/>
        </authorList>
    </citation>
    <scope>NUCLEOTIDE SEQUENCE [LARGE SCALE GENOMIC DNA]</scope>
    <source>
        <strain evidence="2 3">MKL-01</strain>
    </source>
</reference>
<gene>
    <name evidence="2" type="ORF">F1599_14535</name>
</gene>
<protein>
    <submittedName>
        <fullName evidence="2">Uncharacterized protein</fullName>
    </submittedName>
</protein>
<evidence type="ECO:0000256" key="1">
    <source>
        <dbReference type="SAM" id="MobiDB-lite"/>
    </source>
</evidence>
<evidence type="ECO:0000313" key="3">
    <source>
        <dbReference type="Proteomes" id="UP000324324"/>
    </source>
</evidence>
<feature type="compositionally biased region" description="Basic and acidic residues" evidence="1">
    <location>
        <begin position="62"/>
        <end position="76"/>
    </location>
</feature>
<feature type="region of interest" description="Disordered" evidence="1">
    <location>
        <begin position="55"/>
        <end position="85"/>
    </location>
</feature>
<dbReference type="EMBL" id="VWRN01000035">
    <property type="protein sequence ID" value="KAA6123098.1"/>
    <property type="molecule type" value="Genomic_DNA"/>
</dbReference>